<dbReference type="PANTHER" id="PTHR24123:SF33">
    <property type="entry name" value="PROTEIN HOS4"/>
    <property type="match status" value="1"/>
</dbReference>
<dbReference type="InterPro" id="IPR002110">
    <property type="entry name" value="Ankyrin_rpt"/>
</dbReference>
<keyword evidence="1" id="KW-0677">Repeat</keyword>
<dbReference type="AlphaFoldDB" id="A0A812STH1"/>
<evidence type="ECO:0000256" key="1">
    <source>
        <dbReference type="ARBA" id="ARBA00022737"/>
    </source>
</evidence>
<dbReference type="Proteomes" id="UP000604046">
    <property type="component" value="Unassembled WGS sequence"/>
</dbReference>
<reference evidence="3" key="1">
    <citation type="submission" date="2021-02" db="EMBL/GenBank/DDBJ databases">
        <authorList>
            <person name="Dougan E. K."/>
            <person name="Rhodes N."/>
            <person name="Thang M."/>
            <person name="Chan C."/>
        </authorList>
    </citation>
    <scope>NUCLEOTIDE SEQUENCE</scope>
</reference>
<dbReference type="PANTHER" id="PTHR24123">
    <property type="entry name" value="ANKYRIN REPEAT-CONTAINING"/>
    <property type="match status" value="1"/>
</dbReference>
<evidence type="ECO:0000256" key="2">
    <source>
        <dbReference type="ARBA" id="ARBA00023043"/>
    </source>
</evidence>
<dbReference type="Pfam" id="PF00023">
    <property type="entry name" value="Ank"/>
    <property type="match status" value="1"/>
</dbReference>
<dbReference type="InterPro" id="IPR036770">
    <property type="entry name" value="Ankyrin_rpt-contain_sf"/>
</dbReference>
<dbReference type="OrthoDB" id="406883at2759"/>
<dbReference type="SUPFAM" id="SSF48403">
    <property type="entry name" value="Ankyrin repeat"/>
    <property type="match status" value="1"/>
</dbReference>
<dbReference type="Gene3D" id="1.25.40.20">
    <property type="entry name" value="Ankyrin repeat-containing domain"/>
    <property type="match status" value="1"/>
</dbReference>
<name>A0A812STH1_9DINO</name>
<dbReference type="Pfam" id="PF13637">
    <property type="entry name" value="Ank_4"/>
    <property type="match status" value="1"/>
</dbReference>
<evidence type="ECO:0000313" key="3">
    <source>
        <dbReference type="EMBL" id="CAE7489646.1"/>
    </source>
</evidence>
<protein>
    <submittedName>
        <fullName evidence="3">Ank1 protein</fullName>
    </submittedName>
</protein>
<gene>
    <name evidence="3" type="primary">Ank1</name>
    <name evidence="3" type="ORF">SNAT2548_LOCUS27456</name>
</gene>
<proteinExistence type="predicted"/>
<dbReference type="InterPro" id="IPR051165">
    <property type="entry name" value="Multifunctional_ANK_Repeat"/>
</dbReference>
<keyword evidence="2" id="KW-0040">ANK repeat</keyword>
<accession>A0A812STH1</accession>
<evidence type="ECO:0000313" key="4">
    <source>
        <dbReference type="Proteomes" id="UP000604046"/>
    </source>
</evidence>
<sequence length="175" mass="18782">MCPEATQLVAAARILRFLLRWVTQRRALNGLPPLSAPWAPPPAATEMSAAAQRHSWRRIEIALANEDTCPFGITPLLLASTIGHLTAAQFLYVRGASPHVLGGQPPMLPVEAAARHNHLRIVELLLENGSVAGRSLHFAAAGGSTDVATFLLAKNCALAELGYIPLGNYLFFLCI</sequence>
<keyword evidence="4" id="KW-1185">Reference proteome</keyword>
<dbReference type="EMBL" id="CAJNDS010002471">
    <property type="protein sequence ID" value="CAE7489646.1"/>
    <property type="molecule type" value="Genomic_DNA"/>
</dbReference>
<organism evidence="3 4">
    <name type="scientific">Symbiodinium natans</name>
    <dbReference type="NCBI Taxonomy" id="878477"/>
    <lineage>
        <taxon>Eukaryota</taxon>
        <taxon>Sar</taxon>
        <taxon>Alveolata</taxon>
        <taxon>Dinophyceae</taxon>
        <taxon>Suessiales</taxon>
        <taxon>Symbiodiniaceae</taxon>
        <taxon>Symbiodinium</taxon>
    </lineage>
</organism>
<comment type="caution">
    <text evidence="3">The sequence shown here is derived from an EMBL/GenBank/DDBJ whole genome shotgun (WGS) entry which is preliminary data.</text>
</comment>